<gene>
    <name evidence="2" type="ORF">NBR_LOCUS6674</name>
</gene>
<dbReference type="AlphaFoldDB" id="A0A0N4XV73"/>
<evidence type="ECO:0000256" key="1">
    <source>
        <dbReference type="SAM" id="SignalP"/>
    </source>
</evidence>
<accession>A0A0N4XV73</accession>
<evidence type="ECO:0000313" key="3">
    <source>
        <dbReference type="Proteomes" id="UP000271162"/>
    </source>
</evidence>
<feature type="signal peptide" evidence="1">
    <location>
        <begin position="1"/>
        <end position="19"/>
    </location>
</feature>
<protein>
    <submittedName>
        <fullName evidence="4">Secreted protein</fullName>
    </submittedName>
</protein>
<dbReference type="Proteomes" id="UP000271162">
    <property type="component" value="Unassembled WGS sequence"/>
</dbReference>
<evidence type="ECO:0000313" key="4">
    <source>
        <dbReference type="WBParaSite" id="NBR_0000667301-mRNA-1"/>
    </source>
</evidence>
<keyword evidence="1" id="KW-0732">Signal</keyword>
<sequence>MQLAVFVIVLATVICGMLGEEGTYKSQPRVMSAMVRDLKYLGAIANSTADPFLDVENEIGRYETEMDLAGIKKIASMFKDTLFKYKNELCLGPVRTQLELCKRAIVVQLKVLLQFKVLYMAITRSEHMKHVFNSHLGPFFNQQIFTDDSVRTSIPEHIERFIGVM</sequence>
<dbReference type="WBParaSite" id="NBR_0000667301-mRNA-1">
    <property type="protein sequence ID" value="NBR_0000667301-mRNA-1"/>
    <property type="gene ID" value="NBR_0000667301"/>
</dbReference>
<feature type="chain" id="PRO_5043124819" evidence="1">
    <location>
        <begin position="20"/>
        <end position="165"/>
    </location>
</feature>
<evidence type="ECO:0000313" key="2">
    <source>
        <dbReference type="EMBL" id="VDL70263.1"/>
    </source>
</evidence>
<keyword evidence="3" id="KW-1185">Reference proteome</keyword>
<organism evidence="4">
    <name type="scientific">Nippostrongylus brasiliensis</name>
    <name type="common">Rat hookworm</name>
    <dbReference type="NCBI Taxonomy" id="27835"/>
    <lineage>
        <taxon>Eukaryota</taxon>
        <taxon>Metazoa</taxon>
        <taxon>Ecdysozoa</taxon>
        <taxon>Nematoda</taxon>
        <taxon>Chromadorea</taxon>
        <taxon>Rhabditida</taxon>
        <taxon>Rhabditina</taxon>
        <taxon>Rhabditomorpha</taxon>
        <taxon>Strongyloidea</taxon>
        <taxon>Heligmosomidae</taxon>
        <taxon>Nippostrongylus</taxon>
    </lineage>
</organism>
<reference evidence="4" key="1">
    <citation type="submission" date="2017-02" db="UniProtKB">
        <authorList>
            <consortium name="WormBaseParasite"/>
        </authorList>
    </citation>
    <scope>IDENTIFICATION</scope>
</reference>
<reference evidence="2 3" key="2">
    <citation type="submission" date="2018-11" db="EMBL/GenBank/DDBJ databases">
        <authorList>
            <consortium name="Pathogen Informatics"/>
        </authorList>
    </citation>
    <scope>NUCLEOTIDE SEQUENCE [LARGE SCALE GENOMIC DNA]</scope>
</reference>
<proteinExistence type="predicted"/>
<dbReference type="EMBL" id="UYSL01019821">
    <property type="protein sequence ID" value="VDL70263.1"/>
    <property type="molecule type" value="Genomic_DNA"/>
</dbReference>
<name>A0A0N4XV73_NIPBR</name>